<organism evidence="3 4">
    <name type="scientific">Flexivirga oryzae</name>
    <dbReference type="NCBI Taxonomy" id="1794944"/>
    <lineage>
        <taxon>Bacteria</taxon>
        <taxon>Bacillati</taxon>
        <taxon>Actinomycetota</taxon>
        <taxon>Actinomycetes</taxon>
        <taxon>Micrococcales</taxon>
        <taxon>Dermacoccaceae</taxon>
        <taxon>Flexivirga</taxon>
    </lineage>
</organism>
<dbReference type="Pfam" id="PF10708">
    <property type="entry name" value="DUF2510"/>
    <property type="match status" value="1"/>
</dbReference>
<dbReference type="InterPro" id="IPR018929">
    <property type="entry name" value="DUF2510"/>
</dbReference>
<evidence type="ECO:0000313" key="3">
    <source>
        <dbReference type="EMBL" id="MBB2890063.1"/>
    </source>
</evidence>
<protein>
    <recommendedName>
        <fullName evidence="2">DUF2510 domain-containing protein</fullName>
    </recommendedName>
</protein>
<dbReference type="GO" id="GO:0017128">
    <property type="term" value="F:phospholipid scramblase activity"/>
    <property type="evidence" value="ECO:0007669"/>
    <property type="project" value="InterPro"/>
</dbReference>
<feature type="region of interest" description="Disordered" evidence="1">
    <location>
        <begin position="1"/>
        <end position="102"/>
    </location>
</feature>
<dbReference type="InterPro" id="IPR005552">
    <property type="entry name" value="Scramblase"/>
</dbReference>
<dbReference type="PANTHER" id="PTHR23248:SF9">
    <property type="entry name" value="PHOSPHOLIPID SCRAMBLASE"/>
    <property type="match status" value="1"/>
</dbReference>
<reference evidence="3 4" key="1">
    <citation type="submission" date="2020-08" db="EMBL/GenBank/DDBJ databases">
        <title>Sequencing the genomes of 1000 actinobacteria strains.</title>
        <authorList>
            <person name="Klenk H.-P."/>
        </authorList>
    </citation>
    <scope>NUCLEOTIDE SEQUENCE [LARGE SCALE GENOMIC DNA]</scope>
    <source>
        <strain evidence="3 4">DSM 105369</strain>
    </source>
</reference>
<comment type="caution">
    <text evidence="3">The sequence shown here is derived from an EMBL/GenBank/DDBJ whole genome shotgun (WGS) entry which is preliminary data.</text>
</comment>
<dbReference type="RefSeq" id="WP_183317893.1">
    <property type="nucleotide sequence ID" value="NZ_JACHVQ010000001.1"/>
</dbReference>
<name>A0A839N2C6_9MICO</name>
<dbReference type="EMBL" id="JACHVQ010000001">
    <property type="protein sequence ID" value="MBB2890063.1"/>
    <property type="molecule type" value="Genomic_DNA"/>
</dbReference>
<gene>
    <name evidence="3" type="ORF">FHU39_000047</name>
</gene>
<evidence type="ECO:0000313" key="4">
    <source>
        <dbReference type="Proteomes" id="UP000559182"/>
    </source>
</evidence>
<evidence type="ECO:0000259" key="2">
    <source>
        <dbReference type="Pfam" id="PF10708"/>
    </source>
</evidence>
<dbReference type="PANTHER" id="PTHR23248">
    <property type="entry name" value="PHOSPHOLIPID SCRAMBLASE-RELATED"/>
    <property type="match status" value="1"/>
</dbReference>
<dbReference type="SUPFAM" id="SSF54518">
    <property type="entry name" value="Tubby C-terminal domain-like"/>
    <property type="match status" value="1"/>
</dbReference>
<sequence>MSSQPPTTPPGWYADPSDNRMVRWWDGAQWTEHQQPNPQAQQGQQPQQSQGYPSGQQGQAYPSGQQAQQQQPNPQPQQGNRHGFSQGYGDQSFGGAVNGPVGGTVSDAGRNVFTESVLVVSQKRKLIELTNEYMVYGQDGAEIGAVVEVGQSTARKALRFVSNLDQFLTHRLEVRDTTGRPLLVLTRPGKVFKSTIVVSAPNGAEIGRLVQQNVFGKIRFGLQAGGQDVGTLNAENWRAWNFALLDGQGTEVGRITKTWEGLLTTMFTTADNYVVHIRHDLPDPLRSLAVAAALTVDTALKQDDR</sequence>
<proteinExistence type="predicted"/>
<evidence type="ECO:0000256" key="1">
    <source>
        <dbReference type="SAM" id="MobiDB-lite"/>
    </source>
</evidence>
<dbReference type="InterPro" id="IPR025659">
    <property type="entry name" value="Tubby-like_C"/>
</dbReference>
<dbReference type="Pfam" id="PF03803">
    <property type="entry name" value="Scramblase"/>
    <property type="match status" value="1"/>
</dbReference>
<accession>A0A839N2C6</accession>
<keyword evidence="4" id="KW-1185">Reference proteome</keyword>
<dbReference type="GO" id="GO:0005886">
    <property type="term" value="C:plasma membrane"/>
    <property type="evidence" value="ECO:0007669"/>
    <property type="project" value="TreeGrafter"/>
</dbReference>
<feature type="domain" description="DUF2510" evidence="2">
    <location>
        <begin position="10"/>
        <end position="42"/>
    </location>
</feature>
<feature type="compositionally biased region" description="Low complexity" evidence="1">
    <location>
        <begin position="34"/>
        <end position="80"/>
    </location>
</feature>
<dbReference type="SUPFAM" id="SSF81995">
    <property type="entry name" value="beta-sandwich domain of Sec23/24"/>
    <property type="match status" value="1"/>
</dbReference>
<dbReference type="Proteomes" id="UP000559182">
    <property type="component" value="Unassembled WGS sequence"/>
</dbReference>
<dbReference type="AlphaFoldDB" id="A0A839N2C6"/>